<proteinExistence type="predicted"/>
<gene>
    <name evidence="3" type="ORF">FH972_020184</name>
</gene>
<name>A0A5N6RSH9_9ROSI</name>
<dbReference type="InterPro" id="IPR046955">
    <property type="entry name" value="PHR1-like"/>
</dbReference>
<protein>
    <recommendedName>
        <fullName evidence="2">MYB-CC type transcription factor LHEQLE-containing domain-containing protein</fullName>
    </recommendedName>
</protein>
<dbReference type="GO" id="GO:0003700">
    <property type="term" value="F:DNA-binding transcription factor activity"/>
    <property type="evidence" value="ECO:0007669"/>
    <property type="project" value="InterPro"/>
</dbReference>
<organism evidence="3 4">
    <name type="scientific">Carpinus fangiana</name>
    <dbReference type="NCBI Taxonomy" id="176857"/>
    <lineage>
        <taxon>Eukaryota</taxon>
        <taxon>Viridiplantae</taxon>
        <taxon>Streptophyta</taxon>
        <taxon>Embryophyta</taxon>
        <taxon>Tracheophyta</taxon>
        <taxon>Spermatophyta</taxon>
        <taxon>Magnoliopsida</taxon>
        <taxon>eudicotyledons</taxon>
        <taxon>Gunneridae</taxon>
        <taxon>Pentapetalae</taxon>
        <taxon>rosids</taxon>
        <taxon>fabids</taxon>
        <taxon>Fagales</taxon>
        <taxon>Betulaceae</taxon>
        <taxon>Carpinus</taxon>
    </lineage>
</organism>
<dbReference type="OrthoDB" id="1612169at2759"/>
<accession>A0A5N6RSH9</accession>
<dbReference type="Gene3D" id="1.10.10.60">
    <property type="entry name" value="Homeodomain-like"/>
    <property type="match status" value="1"/>
</dbReference>
<evidence type="ECO:0000313" key="3">
    <source>
        <dbReference type="EMBL" id="KAE8125368.1"/>
    </source>
</evidence>
<evidence type="ECO:0000313" key="4">
    <source>
        <dbReference type="Proteomes" id="UP000327013"/>
    </source>
</evidence>
<keyword evidence="4" id="KW-1185">Reference proteome</keyword>
<evidence type="ECO:0000259" key="2">
    <source>
        <dbReference type="Pfam" id="PF14379"/>
    </source>
</evidence>
<dbReference type="PANTHER" id="PTHR31499">
    <property type="entry name" value="MYB FAMILY TRANSCRIPTION FACTOR PHL11"/>
    <property type="match status" value="1"/>
</dbReference>
<feature type="compositionally biased region" description="Polar residues" evidence="1">
    <location>
        <begin position="174"/>
        <end position="194"/>
    </location>
</feature>
<feature type="domain" description="MYB-CC type transcription factor LHEQLE-containing" evidence="2">
    <location>
        <begin position="241"/>
        <end position="287"/>
    </location>
</feature>
<evidence type="ECO:0000256" key="1">
    <source>
        <dbReference type="SAM" id="MobiDB-lite"/>
    </source>
</evidence>
<dbReference type="AlphaFoldDB" id="A0A5N6RSH9"/>
<dbReference type="InterPro" id="IPR025756">
    <property type="entry name" value="Myb_CC_LHEQLE"/>
</dbReference>
<dbReference type="Pfam" id="PF14379">
    <property type="entry name" value="Myb_CC_LHEQLE"/>
    <property type="match status" value="1"/>
</dbReference>
<dbReference type="Proteomes" id="UP000327013">
    <property type="component" value="Chromosome 8"/>
</dbReference>
<sequence length="309" mass="35394">MKMRRLISKQEFDKNMEDYSQLCCTEPPLKNMGVSEQRVFETFESPASAFHAAGTNYMDHLRHHDEHQVGNFPPALCSQFPIHHSNNILLCQSSQYNFSIDHSSEKAGSNFDFRDTSQSLVKSHCSSQCFSNSSEKPNKIPCYSMISKPFPHTHNTLLGDQNDVLFKKQLSVPSDSNHPGLNVCDSSSSRPTPSNKKRIRWTEDLHDQFVKTVDLLGGAETKSERRSSANGKSQLPMEISMQMMEALQLQLEVERRLHQQLELQQNLQSMIDEELRKLKIMFDQQQNRYKSLLTKTSTLHNSCPNQENA</sequence>
<dbReference type="EMBL" id="CM017328">
    <property type="protein sequence ID" value="KAE8125368.1"/>
    <property type="molecule type" value="Genomic_DNA"/>
</dbReference>
<dbReference type="PANTHER" id="PTHR31499:SF85">
    <property type="entry name" value="TRANSCRIPTION FACTOR MYB-RELATED FAMILY"/>
    <property type="match status" value="1"/>
</dbReference>
<feature type="region of interest" description="Disordered" evidence="1">
    <location>
        <begin position="174"/>
        <end position="198"/>
    </location>
</feature>
<reference evidence="3 4" key="1">
    <citation type="submission" date="2019-06" db="EMBL/GenBank/DDBJ databases">
        <title>A chromosomal-level reference genome of Carpinus fangiana (Coryloideae, Betulaceae).</title>
        <authorList>
            <person name="Yang X."/>
            <person name="Wang Z."/>
            <person name="Zhang L."/>
            <person name="Hao G."/>
            <person name="Liu J."/>
            <person name="Yang Y."/>
        </authorList>
    </citation>
    <scope>NUCLEOTIDE SEQUENCE [LARGE SCALE GENOMIC DNA]</scope>
    <source>
        <strain evidence="3">Cfa_2016G</strain>
        <tissue evidence="3">Leaf</tissue>
    </source>
</reference>